<reference evidence="1" key="1">
    <citation type="submission" date="2015-12" db="EMBL/GenBank/DDBJ databases">
        <title>Gene expression during late stages of embryo sac development: a critical building block for successful pollen-pistil interactions.</title>
        <authorList>
            <person name="Liu Y."/>
            <person name="Joly V."/>
            <person name="Sabar M."/>
            <person name="Matton D.P."/>
        </authorList>
    </citation>
    <scope>NUCLEOTIDE SEQUENCE</scope>
</reference>
<accession>A0A0V0H5Y3</accession>
<evidence type="ECO:0000313" key="1">
    <source>
        <dbReference type="EMBL" id="JAP15581.1"/>
    </source>
</evidence>
<dbReference type="AlphaFoldDB" id="A0A0V0H5Y3"/>
<feature type="non-terminal residue" evidence="1">
    <location>
        <position position="1"/>
    </location>
</feature>
<protein>
    <submittedName>
        <fullName evidence="1">Putative ovule protein</fullName>
    </submittedName>
</protein>
<dbReference type="EMBL" id="GEDG01024968">
    <property type="protein sequence ID" value="JAP15581.1"/>
    <property type="molecule type" value="Transcribed_RNA"/>
</dbReference>
<sequence length="105" mass="11870">RSRWDRKNQGGSPVRRRCKDGVGDLCRGEGGGWRGDWSNIPRIGGQKHCQMAVLPPTVTSEQTMFSILWPVVNSHLFIHTDNRKVVEILSIQPHPLLSCILCMHL</sequence>
<name>A0A0V0H5Y3_SOLCH</name>
<organism evidence="1">
    <name type="scientific">Solanum chacoense</name>
    <name type="common">Chaco potato</name>
    <dbReference type="NCBI Taxonomy" id="4108"/>
    <lineage>
        <taxon>Eukaryota</taxon>
        <taxon>Viridiplantae</taxon>
        <taxon>Streptophyta</taxon>
        <taxon>Embryophyta</taxon>
        <taxon>Tracheophyta</taxon>
        <taxon>Spermatophyta</taxon>
        <taxon>Magnoliopsida</taxon>
        <taxon>eudicotyledons</taxon>
        <taxon>Gunneridae</taxon>
        <taxon>Pentapetalae</taxon>
        <taxon>asterids</taxon>
        <taxon>lamiids</taxon>
        <taxon>Solanales</taxon>
        <taxon>Solanaceae</taxon>
        <taxon>Solanoideae</taxon>
        <taxon>Solaneae</taxon>
        <taxon>Solanum</taxon>
    </lineage>
</organism>
<proteinExistence type="predicted"/>